<dbReference type="OrthoDB" id="1915375at2759"/>
<dbReference type="AlphaFoldDB" id="A0A8H7DTH1"/>
<gene>
    <name evidence="1" type="ORF">PC9H_008835</name>
</gene>
<dbReference type="GeneID" id="59378653"/>
<accession>A0A8H7DTH1</accession>
<evidence type="ECO:0000313" key="2">
    <source>
        <dbReference type="Proteomes" id="UP000623687"/>
    </source>
</evidence>
<reference evidence="1" key="1">
    <citation type="submission" date="2019-07" db="EMBL/GenBank/DDBJ databases">
        <authorList>
            <person name="Palmer J.M."/>
        </authorList>
    </citation>
    <scope>NUCLEOTIDE SEQUENCE</scope>
    <source>
        <strain evidence="1">PC9</strain>
    </source>
</reference>
<dbReference type="VEuPathDB" id="FungiDB:PC9H_008835"/>
<proteinExistence type="predicted"/>
<dbReference type="SUPFAM" id="SSF54197">
    <property type="entry name" value="HIT-like"/>
    <property type="match status" value="1"/>
</dbReference>
<dbReference type="RefSeq" id="XP_036629770.1">
    <property type="nucleotide sequence ID" value="XM_036778342.1"/>
</dbReference>
<dbReference type="EMBL" id="JACETU010000006">
    <property type="protein sequence ID" value="KAF7426466.1"/>
    <property type="molecule type" value="Genomic_DNA"/>
</dbReference>
<sequence length="340" mass="38027">MFDKHLHSLTTTLISSLNASMILDNADHINEFRRLRAEFWSIPGVYEELRAYETRDDNYKYQILKGLIPTPLVGSVTTEVGPAWQASDTFFTGFPEHNVPKRVLSSTKHSHIICNVACHDTRLYASDIDPSASDKTAAAGMSYMHLLVIPSSKGELLGKHEAKVILTLSFPKPAVYNAVALPNTELITEMKAHFQDFWRRDDSLNKVINAIHDTMERRYIEVARAYQVADSSTAPRRMAHLDAVMSSCRNSAASFANMLRTTWNSGLQDGKDLVFGFHSHPHHSVGHLHMHVLLDDAKFRTHSTLAHDWKTLSFATVEYVLGGGSTESPIPGGWPMQSGR</sequence>
<evidence type="ECO:0000313" key="1">
    <source>
        <dbReference type="EMBL" id="KAF7426466.1"/>
    </source>
</evidence>
<dbReference type="InterPro" id="IPR036265">
    <property type="entry name" value="HIT-like_sf"/>
</dbReference>
<dbReference type="Proteomes" id="UP000623687">
    <property type="component" value="Unassembled WGS sequence"/>
</dbReference>
<name>A0A8H7DTH1_PLEOS</name>
<protein>
    <submittedName>
        <fullName evidence="1">Uncharacterized protein</fullName>
    </submittedName>
</protein>
<keyword evidence="2" id="KW-1185">Reference proteome</keyword>
<comment type="caution">
    <text evidence="1">The sequence shown here is derived from an EMBL/GenBank/DDBJ whole genome shotgun (WGS) entry which is preliminary data.</text>
</comment>
<organism evidence="1 2">
    <name type="scientific">Pleurotus ostreatus</name>
    <name type="common">Oyster mushroom</name>
    <name type="synonym">White-rot fungus</name>
    <dbReference type="NCBI Taxonomy" id="5322"/>
    <lineage>
        <taxon>Eukaryota</taxon>
        <taxon>Fungi</taxon>
        <taxon>Dikarya</taxon>
        <taxon>Basidiomycota</taxon>
        <taxon>Agaricomycotina</taxon>
        <taxon>Agaricomycetes</taxon>
        <taxon>Agaricomycetidae</taxon>
        <taxon>Agaricales</taxon>
        <taxon>Pleurotineae</taxon>
        <taxon>Pleurotaceae</taxon>
        <taxon>Pleurotus</taxon>
    </lineage>
</organism>